<keyword evidence="3 6" id="KW-0812">Transmembrane</keyword>
<feature type="transmembrane region" description="Helical" evidence="6">
    <location>
        <begin position="441"/>
        <end position="461"/>
    </location>
</feature>
<sequence>MSTTSSTTSGELAGASEKSGFSTRKAFIFAAIGSAVGLGNIWRFPYVAYEGGGGAFLVPYLVALLLAGIPMLFLDYAMGHRYRGSAPLAFRRISKRGEWFGWWQVLITVVIGIYYPAIIAWAIRYTGFSVDKAWGSDPEAFLFGDFLRAAETPGPTLDVVPGVLIPMVVVWVVTLGVLALGVQAGIGRTAIIFIPALVIAFAILVVVALTLPGASVGLNALFSPDWSALAEPGVWVSAFGQIFFSLSVGFGIMITYASYVGRKTDLTGSGAVVAFSNSSFELLAGLGVFAVLGFLASSSGQPVDEVVAQGIGLAFVAFPAILNEAPAGVLLGVLFFGSLVVAGLTSLISIVEVGISAIRDKTGAGRVAATMIIGLPMAVVSCVLLGTTGGLYVLDTVDNFINSFGILLVAALSMLAIGWVWRRLRPLADHMNVHSSIRLGAWWRVLVAALVPLVLVVMLVLELVDNVETPYEGYPSSLLWTFGWGLVIALPVIALLLARLPWQRGIELDDPGSDQLADDHADTTGGAR</sequence>
<feature type="transmembrane region" description="Helical" evidence="6">
    <location>
        <begin position="234"/>
        <end position="259"/>
    </location>
</feature>
<feature type="transmembrane region" description="Helical" evidence="6">
    <location>
        <begin position="26"/>
        <end position="45"/>
    </location>
</feature>
<dbReference type="InterPro" id="IPR000175">
    <property type="entry name" value="Na/ntran_symport"/>
</dbReference>
<evidence type="ECO:0000313" key="8">
    <source>
        <dbReference type="Proteomes" id="UP000076976"/>
    </source>
</evidence>
<feature type="transmembrane region" description="Helical" evidence="6">
    <location>
        <begin position="57"/>
        <end position="78"/>
    </location>
</feature>
<comment type="caution">
    <text evidence="7">The sequence shown here is derived from an EMBL/GenBank/DDBJ whole genome shotgun (WGS) entry which is preliminary data.</text>
</comment>
<dbReference type="NCBIfam" id="NF037979">
    <property type="entry name" value="Na_transp"/>
    <property type="match status" value="1"/>
</dbReference>
<evidence type="ECO:0000313" key="7">
    <source>
        <dbReference type="EMBL" id="OAB86224.1"/>
    </source>
</evidence>
<keyword evidence="4 6" id="KW-1133">Transmembrane helix</keyword>
<dbReference type="SUPFAM" id="SSF161070">
    <property type="entry name" value="SNF-like"/>
    <property type="match status" value="1"/>
</dbReference>
<evidence type="ECO:0000256" key="1">
    <source>
        <dbReference type="ARBA" id="ARBA00004141"/>
    </source>
</evidence>
<feature type="transmembrane region" description="Helical" evidence="6">
    <location>
        <begin position="400"/>
        <end position="421"/>
    </location>
</feature>
<proteinExistence type="predicted"/>
<gene>
    <name evidence="7" type="ORF">AWH69_15135</name>
</gene>
<evidence type="ECO:0000256" key="4">
    <source>
        <dbReference type="ARBA" id="ARBA00022989"/>
    </source>
</evidence>
<dbReference type="InterPro" id="IPR037272">
    <property type="entry name" value="SNS_sf"/>
</dbReference>
<dbReference type="PRINTS" id="PR00176">
    <property type="entry name" value="NANEUSMPORT"/>
</dbReference>
<dbReference type="Pfam" id="PF00209">
    <property type="entry name" value="SNF"/>
    <property type="match status" value="2"/>
</dbReference>
<dbReference type="RefSeq" id="WP_068277898.1">
    <property type="nucleotide sequence ID" value="NZ_LQZG01000005.1"/>
</dbReference>
<feature type="transmembrane region" description="Helical" evidence="6">
    <location>
        <begin position="189"/>
        <end position="214"/>
    </location>
</feature>
<accession>A0A176Q962</accession>
<feature type="transmembrane region" description="Helical" evidence="6">
    <location>
        <begin position="163"/>
        <end position="182"/>
    </location>
</feature>
<feature type="transmembrane region" description="Helical" evidence="6">
    <location>
        <begin position="271"/>
        <end position="296"/>
    </location>
</feature>
<feature type="transmembrane region" description="Helical" evidence="6">
    <location>
        <begin position="367"/>
        <end position="394"/>
    </location>
</feature>
<feature type="transmembrane region" description="Helical" evidence="6">
    <location>
        <begin position="329"/>
        <end position="355"/>
    </location>
</feature>
<dbReference type="CDD" id="cd10334">
    <property type="entry name" value="SLC6sbd_u1"/>
    <property type="match status" value="1"/>
</dbReference>
<dbReference type="AlphaFoldDB" id="A0A176Q962"/>
<keyword evidence="2" id="KW-0813">Transport</keyword>
<feature type="transmembrane region" description="Helical" evidence="6">
    <location>
        <begin position="481"/>
        <end position="498"/>
    </location>
</feature>
<reference evidence="7 8" key="1">
    <citation type="submission" date="2016-01" db="EMBL/GenBank/DDBJ databases">
        <title>Janibacter melonis strain CD11_4 genome sequencing and assembly.</title>
        <authorList>
            <person name="Nair G.R."/>
            <person name="Kaur G."/>
            <person name="Chander A.M."/>
            <person name="Mayilraj S."/>
        </authorList>
    </citation>
    <scope>NUCLEOTIDE SEQUENCE [LARGE SCALE GENOMIC DNA]</scope>
    <source>
        <strain evidence="7 8">CD11-4</strain>
    </source>
</reference>
<comment type="subcellular location">
    <subcellularLocation>
        <location evidence="1">Membrane</location>
        <topology evidence="1">Multi-pass membrane protein</topology>
    </subcellularLocation>
</comment>
<dbReference type="EMBL" id="LQZG01000005">
    <property type="protein sequence ID" value="OAB86224.1"/>
    <property type="molecule type" value="Genomic_DNA"/>
</dbReference>
<evidence type="ECO:0000256" key="2">
    <source>
        <dbReference type="ARBA" id="ARBA00022448"/>
    </source>
</evidence>
<dbReference type="PANTHER" id="PTHR42948">
    <property type="entry name" value="TRANSPORTER"/>
    <property type="match status" value="1"/>
</dbReference>
<keyword evidence="5 6" id="KW-0472">Membrane</keyword>
<dbReference type="GO" id="GO:0016020">
    <property type="term" value="C:membrane"/>
    <property type="evidence" value="ECO:0007669"/>
    <property type="project" value="UniProtKB-SubCell"/>
</dbReference>
<protein>
    <submittedName>
        <fullName evidence="7">Transporter</fullName>
    </submittedName>
</protein>
<keyword evidence="8" id="KW-1185">Reference proteome</keyword>
<name>A0A176Q962_9MICO</name>
<dbReference type="PROSITE" id="PS50267">
    <property type="entry name" value="NA_NEUROTRAN_SYMP_3"/>
    <property type="match status" value="1"/>
</dbReference>
<feature type="transmembrane region" description="Helical" evidence="6">
    <location>
        <begin position="99"/>
        <end position="123"/>
    </location>
</feature>
<evidence type="ECO:0000256" key="5">
    <source>
        <dbReference type="ARBA" id="ARBA00023136"/>
    </source>
</evidence>
<evidence type="ECO:0000256" key="6">
    <source>
        <dbReference type="SAM" id="Phobius"/>
    </source>
</evidence>
<dbReference type="STRING" id="262209.AWH69_15135"/>
<evidence type="ECO:0000256" key="3">
    <source>
        <dbReference type="ARBA" id="ARBA00022692"/>
    </source>
</evidence>
<dbReference type="Proteomes" id="UP000076976">
    <property type="component" value="Unassembled WGS sequence"/>
</dbReference>
<organism evidence="7 8">
    <name type="scientific">Janibacter melonis</name>
    <dbReference type="NCBI Taxonomy" id="262209"/>
    <lineage>
        <taxon>Bacteria</taxon>
        <taxon>Bacillati</taxon>
        <taxon>Actinomycetota</taxon>
        <taxon>Actinomycetes</taxon>
        <taxon>Micrococcales</taxon>
        <taxon>Intrasporangiaceae</taxon>
        <taxon>Janibacter</taxon>
    </lineage>
</organism>
<dbReference type="PANTHER" id="PTHR42948:SF1">
    <property type="entry name" value="TRANSPORTER"/>
    <property type="match status" value="1"/>
</dbReference>